<reference evidence="2 3" key="1">
    <citation type="submission" date="2019-08" db="EMBL/GenBank/DDBJ databases">
        <authorList>
            <person name="Dhanesh K."/>
            <person name="Kumar G."/>
            <person name="Sasikala C."/>
            <person name="Venkata Ramana C."/>
        </authorList>
    </citation>
    <scope>NUCLEOTIDE SEQUENCE [LARGE SCALE GENOMIC DNA]</scope>
    <source>
        <strain evidence="2 3">JC645</strain>
    </source>
</reference>
<accession>A0A5M6DCN6</accession>
<feature type="chain" id="PRO_5024418640" evidence="1">
    <location>
        <begin position="32"/>
        <end position="104"/>
    </location>
</feature>
<name>A0A5M6DCN6_9BACT</name>
<evidence type="ECO:0000256" key="1">
    <source>
        <dbReference type="SAM" id="SignalP"/>
    </source>
</evidence>
<evidence type="ECO:0000313" key="2">
    <source>
        <dbReference type="EMBL" id="KAA5545284.1"/>
    </source>
</evidence>
<keyword evidence="3" id="KW-1185">Reference proteome</keyword>
<dbReference type="AlphaFoldDB" id="A0A5M6DCN6"/>
<sequence length="104" mass="11626">MKQKRTHLAWLTPVAMIAAVVLFGDSATADASSPTGWSPVVVPTGPYRERIKSMPIEHRPGRPLHVYGNTIRLFDQRSAGYEVAPLRQILFGRTTLRGEPFLIR</sequence>
<evidence type="ECO:0000313" key="3">
    <source>
        <dbReference type="Proteomes" id="UP000324479"/>
    </source>
</evidence>
<keyword evidence="1" id="KW-0732">Signal</keyword>
<feature type="signal peptide" evidence="1">
    <location>
        <begin position="1"/>
        <end position="31"/>
    </location>
</feature>
<dbReference type="RefSeq" id="WP_150075555.1">
    <property type="nucleotide sequence ID" value="NZ_VWOX01000003.1"/>
</dbReference>
<organism evidence="2 3">
    <name type="scientific">Roseiconus nitratireducens</name>
    <dbReference type="NCBI Taxonomy" id="2605748"/>
    <lineage>
        <taxon>Bacteria</taxon>
        <taxon>Pseudomonadati</taxon>
        <taxon>Planctomycetota</taxon>
        <taxon>Planctomycetia</taxon>
        <taxon>Pirellulales</taxon>
        <taxon>Pirellulaceae</taxon>
        <taxon>Roseiconus</taxon>
    </lineage>
</organism>
<comment type="caution">
    <text evidence="2">The sequence shown here is derived from an EMBL/GenBank/DDBJ whole genome shotgun (WGS) entry which is preliminary data.</text>
</comment>
<dbReference type="Proteomes" id="UP000324479">
    <property type="component" value="Unassembled WGS sequence"/>
</dbReference>
<proteinExistence type="predicted"/>
<dbReference type="EMBL" id="VWOX01000003">
    <property type="protein sequence ID" value="KAA5545284.1"/>
    <property type="molecule type" value="Genomic_DNA"/>
</dbReference>
<gene>
    <name evidence="2" type="ORF">FYK55_06405</name>
</gene>
<protein>
    <submittedName>
        <fullName evidence="2">Uncharacterized protein</fullName>
    </submittedName>
</protein>